<keyword evidence="1" id="KW-0543">Viral nucleoprotein</keyword>
<sequence length="326" mass="36156">MSISKITQFTDRKNHVADPTANTSAVASLNLIGTLPDELTNMRQGGDYLLEGMSAKDLIDQYLGVAFDMTDLVSQMIMVIPDFTKDITMTDKSKSLQFAADIIYNVGPEARKVKKPDNDKVWKYRIMDSGVAKCIFVSTYKNTEPPKAKPQVVNNKLCLTIKQAGLLAVFTLTRVIPVCVPSKNYLLTPLAGAVFSRNDILDLARDIHRKNDPTDAEVSQLLIDINQSCQSGGQYLMNSTCEMAQIAAICATRNLKDIKLKSSIINKITNQYFSAGKLKDKNRFLTIAKYARGGVPTEESFDKIVAIYDEVQSKPRGLKALSQDFH</sequence>
<protein>
    <submittedName>
        <fullName evidence="1">Putative nucleoprotein</fullName>
    </submittedName>
</protein>
<dbReference type="GO" id="GO:0019013">
    <property type="term" value="C:viral nucleocapsid"/>
    <property type="evidence" value="ECO:0007669"/>
    <property type="project" value="UniProtKB-KW"/>
</dbReference>
<keyword evidence="1" id="KW-0946">Virion</keyword>
<organism evidence="1">
    <name type="scientific">Hubei diptera virus 7</name>
    <dbReference type="NCBI Taxonomy" id="1922888"/>
    <lineage>
        <taxon>Viruses</taxon>
        <taxon>Riboviria</taxon>
    </lineage>
</organism>
<evidence type="ECO:0000313" key="1">
    <source>
        <dbReference type="EMBL" id="APG79297.1"/>
    </source>
</evidence>
<proteinExistence type="predicted"/>
<dbReference type="EMBL" id="KX884808">
    <property type="protein sequence ID" value="APG79297.1"/>
    <property type="molecule type" value="Genomic_RNA"/>
</dbReference>
<accession>A0A1L3KPI7</accession>
<name>A0A1L3KPI7_9VIRU</name>
<reference evidence="1" key="1">
    <citation type="journal article" date="2016" name="Nature">
        <title>Redefining the invertebrate RNA virosphere.</title>
        <authorList>
            <person name="Shi M."/>
            <person name="Lin X.D."/>
            <person name="Tian J.H."/>
            <person name="Chen L.J."/>
            <person name="Chen X."/>
            <person name="Li C.X."/>
            <person name="Qin X.C."/>
            <person name="Li J."/>
            <person name="Cao J.P."/>
            <person name="Eden J.S."/>
            <person name="Buchmann J."/>
            <person name="Wang W."/>
            <person name="Xu J."/>
            <person name="Holmes E.C."/>
            <person name="Zhang Y.Z."/>
        </authorList>
    </citation>
    <scope>NUCLEOTIDE SEQUENCE</scope>
    <source>
        <strain evidence="1">SCM173098</strain>
    </source>
</reference>